<dbReference type="EMBL" id="SJPP01000001">
    <property type="protein sequence ID" value="TWU13545.1"/>
    <property type="molecule type" value="Genomic_DNA"/>
</dbReference>
<name>A0A5C6BNF1_9PLAN</name>
<accession>A0A5C6BNF1</accession>
<proteinExistence type="predicted"/>
<dbReference type="Proteomes" id="UP000320735">
    <property type="component" value="Unassembled WGS sequence"/>
</dbReference>
<keyword evidence="2" id="KW-1185">Reference proteome</keyword>
<organism evidence="1 2">
    <name type="scientific">Symmachiella macrocystis</name>
    <dbReference type="NCBI Taxonomy" id="2527985"/>
    <lineage>
        <taxon>Bacteria</taxon>
        <taxon>Pseudomonadati</taxon>
        <taxon>Planctomycetota</taxon>
        <taxon>Planctomycetia</taxon>
        <taxon>Planctomycetales</taxon>
        <taxon>Planctomycetaceae</taxon>
        <taxon>Symmachiella</taxon>
    </lineage>
</organism>
<protein>
    <submittedName>
        <fullName evidence="1">Uncharacterized protein</fullName>
    </submittedName>
</protein>
<sequence length="92" mass="10858">MEEVAPSFGPKETAYFQEICRAVLLRGGEKRKCNLRWRPDGAVLKQRVVFYGRNFRTVLRWSTYIFRHVKTTLGDEVMHYRPCTGLNLLMFT</sequence>
<reference evidence="1 2" key="1">
    <citation type="submission" date="2019-02" db="EMBL/GenBank/DDBJ databases">
        <title>Deep-cultivation of Planctomycetes and their phenomic and genomic characterization uncovers novel biology.</title>
        <authorList>
            <person name="Wiegand S."/>
            <person name="Jogler M."/>
            <person name="Boedeker C."/>
            <person name="Pinto D."/>
            <person name="Vollmers J."/>
            <person name="Rivas-Marin E."/>
            <person name="Kohn T."/>
            <person name="Peeters S.H."/>
            <person name="Heuer A."/>
            <person name="Rast P."/>
            <person name="Oberbeckmann S."/>
            <person name="Bunk B."/>
            <person name="Jeske O."/>
            <person name="Meyerdierks A."/>
            <person name="Storesund J.E."/>
            <person name="Kallscheuer N."/>
            <person name="Luecker S."/>
            <person name="Lage O.M."/>
            <person name="Pohl T."/>
            <person name="Merkel B.J."/>
            <person name="Hornburger P."/>
            <person name="Mueller R.-W."/>
            <person name="Bruemmer F."/>
            <person name="Labrenz M."/>
            <person name="Spormann A.M."/>
            <person name="Op Den Camp H."/>
            <person name="Overmann J."/>
            <person name="Amann R."/>
            <person name="Jetten M.S.M."/>
            <person name="Mascher T."/>
            <person name="Medema M.H."/>
            <person name="Devos D.P."/>
            <person name="Kaster A.-K."/>
            <person name="Ovreas L."/>
            <person name="Rohde M."/>
            <person name="Galperin M.Y."/>
            <person name="Jogler C."/>
        </authorList>
    </citation>
    <scope>NUCLEOTIDE SEQUENCE [LARGE SCALE GENOMIC DNA]</scope>
    <source>
        <strain evidence="1 2">CA54</strain>
    </source>
</reference>
<evidence type="ECO:0000313" key="2">
    <source>
        <dbReference type="Proteomes" id="UP000320735"/>
    </source>
</evidence>
<dbReference type="AlphaFoldDB" id="A0A5C6BNF1"/>
<comment type="caution">
    <text evidence="1">The sequence shown here is derived from an EMBL/GenBank/DDBJ whole genome shotgun (WGS) entry which is preliminary data.</text>
</comment>
<gene>
    <name evidence="1" type="ORF">CA54_23800</name>
</gene>
<evidence type="ECO:0000313" key="1">
    <source>
        <dbReference type="EMBL" id="TWU13545.1"/>
    </source>
</evidence>